<proteinExistence type="predicted"/>
<feature type="chain" id="PRO_5043892345" description="Outer membrane protein beta-barrel domain-containing protein" evidence="1">
    <location>
        <begin position="21"/>
        <end position="220"/>
    </location>
</feature>
<evidence type="ECO:0000313" key="4">
    <source>
        <dbReference type="Proteomes" id="UP000215539"/>
    </source>
</evidence>
<accession>A0AAX2GZY2</accession>
<evidence type="ECO:0000256" key="1">
    <source>
        <dbReference type="SAM" id="SignalP"/>
    </source>
</evidence>
<keyword evidence="1" id="KW-0732">Signal</keyword>
<dbReference type="InterPro" id="IPR025665">
    <property type="entry name" value="Beta-barrel_OMP_2"/>
</dbReference>
<name>A0AAX2GZY2_9FLAO</name>
<sequence>MRKLFLTFVALVVGSFTAMAQSTVGLEARAGLNISKLYFVDDYDFENNANSGVNAGLLLTVDFPKGVGFETGLVFSVKGNSSEVETNNRTDEHYCTRSYLELPVHFRYRVPIDDKVTFVARVGTYYAVGVYGRDKEEITIKDPNGSEHQTTKNHKMTIGTGSNAGFRPFDVGLQAGLGVEVGRFTSSAQFSYGFLNVLPKDTYGNTHNMTLSFIVGIKIF</sequence>
<organism evidence="3 4">
    <name type="scientific">Capnocytophaga haemolytica</name>
    <dbReference type="NCBI Taxonomy" id="45243"/>
    <lineage>
        <taxon>Bacteria</taxon>
        <taxon>Pseudomonadati</taxon>
        <taxon>Bacteroidota</taxon>
        <taxon>Flavobacteriia</taxon>
        <taxon>Flavobacteriales</taxon>
        <taxon>Flavobacteriaceae</taxon>
        <taxon>Capnocytophaga</taxon>
    </lineage>
</organism>
<gene>
    <name evidence="3" type="ORF">SAMEA44541418_00678</name>
</gene>
<dbReference type="RefSeq" id="WP_074861044.1">
    <property type="nucleotide sequence ID" value="NZ_CP014227.1"/>
</dbReference>
<reference evidence="3 4" key="1">
    <citation type="submission" date="2017-06" db="EMBL/GenBank/DDBJ databases">
        <authorList>
            <consortium name="Pathogen Informatics"/>
        </authorList>
    </citation>
    <scope>NUCLEOTIDE SEQUENCE [LARGE SCALE GENOMIC DNA]</scope>
    <source>
        <strain evidence="3 4">NCTC12947</strain>
    </source>
</reference>
<evidence type="ECO:0000313" key="3">
    <source>
        <dbReference type="EMBL" id="SNV06034.1"/>
    </source>
</evidence>
<evidence type="ECO:0000259" key="2">
    <source>
        <dbReference type="Pfam" id="PF13568"/>
    </source>
</evidence>
<feature type="signal peptide" evidence="1">
    <location>
        <begin position="1"/>
        <end position="20"/>
    </location>
</feature>
<protein>
    <recommendedName>
        <fullName evidence="2">Outer membrane protein beta-barrel domain-containing protein</fullName>
    </recommendedName>
</protein>
<dbReference type="EMBL" id="LT906449">
    <property type="protein sequence ID" value="SNV06034.1"/>
    <property type="molecule type" value="Genomic_DNA"/>
</dbReference>
<dbReference type="Pfam" id="PF13568">
    <property type="entry name" value="OMP_b-brl_2"/>
    <property type="match status" value="1"/>
</dbReference>
<dbReference type="Proteomes" id="UP000215539">
    <property type="component" value="Chromosome 1"/>
</dbReference>
<feature type="domain" description="Outer membrane protein beta-barrel" evidence="2">
    <location>
        <begin position="20"/>
        <end position="197"/>
    </location>
</feature>
<dbReference type="AlphaFoldDB" id="A0AAX2GZY2"/>